<name>A0ABV2YIF1_9ACTN</name>
<dbReference type="RefSeq" id="WP_159105661.1">
    <property type="nucleotide sequence ID" value="NZ_BEVZ01000004.1"/>
</dbReference>
<reference evidence="3 4" key="1">
    <citation type="submission" date="2024-06" db="EMBL/GenBank/DDBJ databases">
        <title>The Natural Products Discovery Center: Release of the First 8490 Sequenced Strains for Exploring Actinobacteria Biosynthetic Diversity.</title>
        <authorList>
            <person name="Kalkreuter E."/>
            <person name="Kautsar S.A."/>
            <person name="Yang D."/>
            <person name="Bader C.D."/>
            <person name="Teijaro C.N."/>
            <person name="Fluegel L."/>
            <person name="Davis C.M."/>
            <person name="Simpson J.R."/>
            <person name="Lauterbach L."/>
            <person name="Steele A.D."/>
            <person name="Gui C."/>
            <person name="Meng S."/>
            <person name="Li G."/>
            <person name="Viehrig K."/>
            <person name="Ye F."/>
            <person name="Su P."/>
            <person name="Kiefer A.F."/>
            <person name="Nichols A."/>
            <person name="Cepeda A.J."/>
            <person name="Yan W."/>
            <person name="Fan B."/>
            <person name="Jiang Y."/>
            <person name="Adhikari A."/>
            <person name="Zheng C.-J."/>
            <person name="Schuster L."/>
            <person name="Cowan T.M."/>
            <person name="Smanski M.J."/>
            <person name="Chevrette M.G."/>
            <person name="De Carvalho L.P.S."/>
            <person name="Shen B."/>
        </authorList>
    </citation>
    <scope>NUCLEOTIDE SEQUENCE [LARGE SCALE GENOMIC DNA]</scope>
    <source>
        <strain evidence="3 4">NPDC038104</strain>
    </source>
</reference>
<dbReference type="Proteomes" id="UP001550850">
    <property type="component" value="Unassembled WGS sequence"/>
</dbReference>
<sequence length="600" mass="64196">MTVPSPPQRPTGPDVPPPPPETALPAGPVTAPPHATEAGRLLCAGTYLDARYRDRVIDELWVNEQRVAAPSLGFDAARVLAHALRARRIELAWALGIVALWFLGSLVTEGVLALFLVPGLALAVAGWVRGDAPAAPLYRSAPAFLIRWWGRLLLAVLIYKTLGLAFGLEDDGGDGAQTYYGDSYGSSDSAFDVLDLADTAGWAGGTGGPSTATQAWLAIVVFAALALCAAAQRGRFARAVTNELSPQRYPDAASDPAEAQQGPRFQRIMGRIRREQHRKLITYGTTRPFCGAGTPVDTWILAVELRPAGGTRKPQPISNRVVLDRVRPLLAELRTPPQGGRPSRDRLRGLEIDECVFLPAEGLRHRDAGPDGSALAEHIEGSVEEGAERRRHFLRIRVGGWDEELVVTVFVRVHTQGRILMLEVAPHVLQPLRKDFQDVDRTAHRLLTGNLLGKATWAAARVPGSAVRSLVVVGRYVVANWPLLTGGHAADLAEGPALSVRELAAAPQGSLFQEMDASRYLKAVQDRIAHGVRQALADSGHQTDEFVQQIVNVSNGGVLIDSVRDSTFAVGEHATAHSATTTAAAPGGPAQQKGTEGHGS</sequence>
<keyword evidence="2" id="KW-0812">Transmembrane</keyword>
<feature type="transmembrane region" description="Helical" evidence="2">
    <location>
        <begin position="88"/>
        <end position="104"/>
    </location>
</feature>
<protein>
    <recommendedName>
        <fullName evidence="5">Integral membrane protein</fullName>
    </recommendedName>
</protein>
<gene>
    <name evidence="3" type="ORF">AB0E65_15025</name>
</gene>
<feature type="compositionally biased region" description="Low complexity" evidence="1">
    <location>
        <begin position="578"/>
        <end position="590"/>
    </location>
</feature>
<evidence type="ECO:0000313" key="3">
    <source>
        <dbReference type="EMBL" id="MEU3555510.1"/>
    </source>
</evidence>
<evidence type="ECO:0000256" key="1">
    <source>
        <dbReference type="SAM" id="MobiDB-lite"/>
    </source>
</evidence>
<organism evidence="3 4">
    <name type="scientific">Streptomyces fragilis</name>
    <dbReference type="NCBI Taxonomy" id="67301"/>
    <lineage>
        <taxon>Bacteria</taxon>
        <taxon>Bacillati</taxon>
        <taxon>Actinomycetota</taxon>
        <taxon>Actinomycetes</taxon>
        <taxon>Kitasatosporales</taxon>
        <taxon>Streptomycetaceae</taxon>
        <taxon>Streptomyces</taxon>
    </lineage>
</organism>
<proteinExistence type="predicted"/>
<evidence type="ECO:0000313" key="4">
    <source>
        <dbReference type="Proteomes" id="UP001550850"/>
    </source>
</evidence>
<keyword evidence="2" id="KW-1133">Transmembrane helix</keyword>
<keyword evidence="2" id="KW-0472">Membrane</keyword>
<feature type="region of interest" description="Disordered" evidence="1">
    <location>
        <begin position="578"/>
        <end position="600"/>
    </location>
</feature>
<keyword evidence="4" id="KW-1185">Reference proteome</keyword>
<accession>A0ABV2YIF1</accession>
<feature type="region of interest" description="Disordered" evidence="1">
    <location>
        <begin position="1"/>
        <end position="31"/>
    </location>
</feature>
<feature type="compositionally biased region" description="Pro residues" evidence="1">
    <location>
        <begin position="1"/>
        <end position="22"/>
    </location>
</feature>
<comment type="caution">
    <text evidence="3">The sequence shown here is derived from an EMBL/GenBank/DDBJ whole genome shotgun (WGS) entry which is preliminary data.</text>
</comment>
<dbReference type="EMBL" id="JBEZUR010000020">
    <property type="protein sequence ID" value="MEU3555510.1"/>
    <property type="molecule type" value="Genomic_DNA"/>
</dbReference>
<evidence type="ECO:0008006" key="5">
    <source>
        <dbReference type="Google" id="ProtNLM"/>
    </source>
</evidence>
<evidence type="ECO:0000256" key="2">
    <source>
        <dbReference type="SAM" id="Phobius"/>
    </source>
</evidence>